<dbReference type="EMBL" id="JAPMLE010000001">
    <property type="protein sequence ID" value="MDR8523721.1"/>
    <property type="molecule type" value="Genomic_DNA"/>
</dbReference>
<sequence length="242" mass="27362">MSEMYTKHAVKYAEVVKDNIYNALLERPSTMALLGDLQGKDVIDMGCGSGEYAQWLLEQSVGRLTCIDISEEMIDLVKNKFGLNVHAYCQNLSQGLPLEKDNSADVIVCPLVLHYIENLTPVFESVCRVLKPGGYIVFSTHHPFADFECSESGNYFNRELVEEEWDTVGTPVKVQFYRRSLTEISEAVTNSGLLISKISEGMIDEKAKDLSESTYNHLKNNPNFIFFRCEKVHTQQNIKSDS</sequence>
<dbReference type="Proteomes" id="UP001259340">
    <property type="component" value="Unassembled WGS sequence"/>
</dbReference>
<comment type="caution">
    <text evidence="2">The sequence shown here is derived from an EMBL/GenBank/DDBJ whole genome shotgun (WGS) entry which is preliminary data.</text>
</comment>
<dbReference type="PANTHER" id="PTHR42912:SF93">
    <property type="entry name" value="N6-ADENOSINE-METHYLTRANSFERASE TMT1A"/>
    <property type="match status" value="1"/>
</dbReference>
<dbReference type="AlphaFoldDB" id="A0AAW8NNK1"/>
<dbReference type="PANTHER" id="PTHR42912">
    <property type="entry name" value="METHYLTRANSFERASE"/>
    <property type="match status" value="1"/>
</dbReference>
<feature type="domain" description="Methyltransferase type 11" evidence="1">
    <location>
        <begin position="44"/>
        <end position="138"/>
    </location>
</feature>
<dbReference type="RefSeq" id="WP_310654593.1">
    <property type="nucleotide sequence ID" value="NZ_JAPMLA010000001.1"/>
</dbReference>
<name>A0AAW8NNK1_9GAMM</name>
<evidence type="ECO:0000313" key="4">
    <source>
        <dbReference type="Proteomes" id="UP001259340"/>
    </source>
</evidence>
<evidence type="ECO:0000259" key="1">
    <source>
        <dbReference type="Pfam" id="PF08241"/>
    </source>
</evidence>
<dbReference type="Proteomes" id="UP001271263">
    <property type="component" value="Unassembled WGS sequence"/>
</dbReference>
<evidence type="ECO:0000313" key="5">
    <source>
        <dbReference type="Proteomes" id="UP001271263"/>
    </source>
</evidence>
<proteinExistence type="predicted"/>
<accession>A0AAW8NNK1</accession>
<dbReference type="SUPFAM" id="SSF53335">
    <property type="entry name" value="S-adenosyl-L-methionine-dependent methyltransferases"/>
    <property type="match status" value="1"/>
</dbReference>
<keyword evidence="2" id="KW-0489">Methyltransferase</keyword>
<dbReference type="EMBL" id="JAPMLD010000002">
    <property type="protein sequence ID" value="MDW4823843.1"/>
    <property type="molecule type" value="Genomic_DNA"/>
</dbReference>
<reference evidence="2" key="2">
    <citation type="submission" date="2022-11" db="EMBL/GenBank/DDBJ databases">
        <title>Prophages regulate Shewanella fidelis motility and biofilm formation: implications for gut colonization dynamics in Ciona robusta.</title>
        <authorList>
            <person name="Natarajan O."/>
            <person name="Gibboney S.L."/>
            <person name="Young M.N."/>
            <person name="Lim S.J."/>
            <person name="Pluta N."/>
            <person name="Atkinson C.G.F."/>
            <person name="Leigh B.A."/>
            <person name="Liberti A."/>
            <person name="Kees E."/>
            <person name="Breitbart M."/>
            <person name="Gralnick J."/>
            <person name="Dishaw L.J."/>
        </authorList>
    </citation>
    <scope>NUCLEOTIDE SEQUENCE</scope>
    <source>
        <strain evidence="2">3313</strain>
    </source>
</reference>
<evidence type="ECO:0000313" key="3">
    <source>
        <dbReference type="EMBL" id="MDW4823843.1"/>
    </source>
</evidence>
<keyword evidence="2" id="KW-0808">Transferase</keyword>
<dbReference type="InterPro" id="IPR029063">
    <property type="entry name" value="SAM-dependent_MTases_sf"/>
</dbReference>
<organism evidence="2 4">
    <name type="scientific">Shewanella fidelis</name>
    <dbReference type="NCBI Taxonomy" id="173509"/>
    <lineage>
        <taxon>Bacteria</taxon>
        <taxon>Pseudomonadati</taxon>
        <taxon>Pseudomonadota</taxon>
        <taxon>Gammaproteobacteria</taxon>
        <taxon>Alteromonadales</taxon>
        <taxon>Shewanellaceae</taxon>
        <taxon>Shewanella</taxon>
    </lineage>
</organism>
<dbReference type="CDD" id="cd02440">
    <property type="entry name" value="AdoMet_MTases"/>
    <property type="match status" value="1"/>
</dbReference>
<dbReference type="Pfam" id="PF08241">
    <property type="entry name" value="Methyltransf_11"/>
    <property type="match status" value="1"/>
</dbReference>
<gene>
    <name evidence="2" type="ORF">OS133_08500</name>
    <name evidence="3" type="ORF">OS134_07210</name>
</gene>
<reference evidence="3 5" key="1">
    <citation type="journal article" date="2022" name="bioRxiv">
        <title>Prophages regulate Shewanella fidelis 3313 motility and biofilm formation: implications for gut colonization dynamics in Ciona robusta.</title>
        <authorList>
            <person name="Natarajan O."/>
            <person name="Gibboney S.L."/>
            <person name="Young M.N."/>
            <person name="Lim S.J."/>
            <person name="Pluta N."/>
            <person name="Atkinson C.G."/>
            <person name="Leigh B.A."/>
            <person name="Liberti A."/>
            <person name="Kees E.D."/>
            <person name="Breitbart M."/>
            <person name="Gralnick J.A."/>
            <person name="Dishaw L.J."/>
        </authorList>
    </citation>
    <scope>NUCLEOTIDE SEQUENCE [LARGE SCALE GENOMIC DNA]</scope>
    <source>
        <strain evidence="3 5">JG4066</strain>
    </source>
</reference>
<dbReference type="InterPro" id="IPR013216">
    <property type="entry name" value="Methyltransf_11"/>
</dbReference>
<protein>
    <submittedName>
        <fullName evidence="2">Class I SAM-dependent methyltransferase</fullName>
    </submittedName>
</protein>
<dbReference type="GO" id="GO:0008757">
    <property type="term" value="F:S-adenosylmethionine-dependent methyltransferase activity"/>
    <property type="evidence" value="ECO:0007669"/>
    <property type="project" value="InterPro"/>
</dbReference>
<dbReference type="GO" id="GO:0032259">
    <property type="term" value="P:methylation"/>
    <property type="evidence" value="ECO:0007669"/>
    <property type="project" value="UniProtKB-KW"/>
</dbReference>
<keyword evidence="5" id="KW-1185">Reference proteome</keyword>
<dbReference type="InterPro" id="IPR050508">
    <property type="entry name" value="Methyltransf_Superfamily"/>
</dbReference>
<evidence type="ECO:0000313" key="2">
    <source>
        <dbReference type="EMBL" id="MDR8523721.1"/>
    </source>
</evidence>
<dbReference type="Gene3D" id="3.40.50.150">
    <property type="entry name" value="Vaccinia Virus protein VP39"/>
    <property type="match status" value="1"/>
</dbReference>